<accession>A0A0K1PRU0</accession>
<dbReference type="OrthoDB" id="199378at2"/>
<feature type="transmembrane region" description="Helical" evidence="5">
    <location>
        <begin position="411"/>
        <end position="432"/>
    </location>
</feature>
<feature type="transmembrane region" description="Helical" evidence="5">
    <location>
        <begin position="172"/>
        <end position="191"/>
    </location>
</feature>
<dbReference type="PANTHER" id="PTHR43596:SF1">
    <property type="entry name" value="ADP,ATP CARRIER PROTEIN"/>
    <property type="match status" value="1"/>
</dbReference>
<sequence length="477" mass="51610">MSDSPKPSSEQPGQHGGPGTDSSDADKPSIAFLKPIVDAKHGEVAPLFASTAWIFFALTAYYIVKPLRSSVLQEKIGVDNKSIALILTTAFVGVFAYVYGKIVPRVARSKLIVATFLVFIACLVAFAVFLPSGDKITGYTYFVWVSTFNLMIVSQFWSLAADVWTKAEGTRLYGFIGVGGVTGGIFGTLVVSQFAKKLSTQQMLFMSAVVLVICLLLAIYILHFAAVRGRNTAAVPNNGNAKDAKDQGGGKAPSTSSAGASHKGNAVLMVVESPYLRLVALMMLILNIVNTNNEWILDKMVSRQHLSSEAVRAFYGEFYLFQNVITFGIQLFLTSRIQRRFGSRIALFFEPIVGLVGGAAFLVVPALAVIRWTKILENATDYSIQSNTKETLYLPVSTVEKYSAKNFNDTFVVRGGDALAAAFIFAATNFILPAFGDIGLKMMVGVDIVLGVVWLLIANRVGRMHADLMKPSATTSS</sequence>
<feature type="transmembrane region" description="Helical" evidence="5">
    <location>
        <begin position="141"/>
        <end position="160"/>
    </location>
</feature>
<evidence type="ECO:0000313" key="6">
    <source>
        <dbReference type="EMBL" id="AKU96227.1"/>
    </source>
</evidence>
<feature type="region of interest" description="Disordered" evidence="4">
    <location>
        <begin position="1"/>
        <end position="25"/>
    </location>
</feature>
<dbReference type="PANTHER" id="PTHR43596">
    <property type="entry name" value="ADP,ATP CARRIER PROTEIN"/>
    <property type="match status" value="1"/>
</dbReference>
<name>A0A0K1PRU0_9BACT</name>
<feature type="transmembrane region" description="Helical" evidence="5">
    <location>
        <begin position="111"/>
        <end position="129"/>
    </location>
</feature>
<feature type="compositionally biased region" description="Polar residues" evidence="4">
    <location>
        <begin position="1"/>
        <end position="12"/>
    </location>
</feature>
<feature type="transmembrane region" description="Helical" evidence="5">
    <location>
        <begin position="203"/>
        <end position="226"/>
    </location>
</feature>
<dbReference type="Gene3D" id="1.20.1250.20">
    <property type="entry name" value="MFS general substrate transporter like domains"/>
    <property type="match status" value="1"/>
</dbReference>
<evidence type="ECO:0000256" key="3">
    <source>
        <dbReference type="ARBA" id="ARBA00023136"/>
    </source>
</evidence>
<dbReference type="Proteomes" id="UP000064967">
    <property type="component" value="Chromosome"/>
</dbReference>
<dbReference type="KEGG" id="llu:AKJ09_02891"/>
<dbReference type="InterPro" id="IPR011701">
    <property type="entry name" value="MFS"/>
</dbReference>
<feature type="region of interest" description="Disordered" evidence="4">
    <location>
        <begin position="238"/>
        <end position="260"/>
    </location>
</feature>
<evidence type="ECO:0000256" key="1">
    <source>
        <dbReference type="ARBA" id="ARBA00022692"/>
    </source>
</evidence>
<dbReference type="STRING" id="1391654.AKJ09_02891"/>
<dbReference type="SUPFAM" id="SSF103473">
    <property type="entry name" value="MFS general substrate transporter"/>
    <property type="match status" value="1"/>
</dbReference>
<feature type="transmembrane region" description="Helical" evidence="5">
    <location>
        <begin position="438"/>
        <end position="457"/>
    </location>
</feature>
<feature type="transmembrane region" description="Helical" evidence="5">
    <location>
        <begin position="345"/>
        <end position="370"/>
    </location>
</feature>
<keyword evidence="3 5" id="KW-0472">Membrane</keyword>
<keyword evidence="2 5" id="KW-1133">Transmembrane helix</keyword>
<dbReference type="GO" id="GO:0022857">
    <property type="term" value="F:transmembrane transporter activity"/>
    <property type="evidence" value="ECO:0007669"/>
    <property type="project" value="InterPro"/>
</dbReference>
<reference evidence="6 7" key="1">
    <citation type="submission" date="2015-08" db="EMBL/GenBank/DDBJ databases">
        <authorList>
            <person name="Babu N.S."/>
            <person name="Beckwith C.J."/>
            <person name="Beseler K.G."/>
            <person name="Brison A."/>
            <person name="Carone J.V."/>
            <person name="Caskin T.P."/>
            <person name="Diamond M."/>
            <person name="Durham M.E."/>
            <person name="Foxe J.M."/>
            <person name="Go M."/>
            <person name="Henderson B.A."/>
            <person name="Jones I.B."/>
            <person name="McGettigan J.A."/>
            <person name="Micheletti S.J."/>
            <person name="Nasrallah M.E."/>
            <person name="Ortiz D."/>
            <person name="Piller C.R."/>
            <person name="Privatt S.R."/>
            <person name="Schneider S.L."/>
            <person name="Sharp S."/>
            <person name="Smith T.C."/>
            <person name="Stanton J.D."/>
            <person name="Ullery H.E."/>
            <person name="Wilson R.J."/>
            <person name="Serrano M.G."/>
            <person name="Buck G."/>
            <person name="Lee V."/>
            <person name="Wang Y."/>
            <person name="Carvalho R."/>
            <person name="Voegtly L."/>
            <person name="Shi R."/>
            <person name="Duckworth R."/>
            <person name="Johnson A."/>
            <person name="Loviza R."/>
            <person name="Walstead R."/>
            <person name="Shah Z."/>
            <person name="Kiflezghi M."/>
            <person name="Wade K."/>
            <person name="Ball S.L."/>
            <person name="Bradley K.W."/>
            <person name="Asai D.J."/>
            <person name="Bowman C.A."/>
            <person name="Russell D.A."/>
            <person name="Pope W.H."/>
            <person name="Jacobs-Sera D."/>
            <person name="Hendrix R.W."/>
            <person name="Hatfull G.F."/>
        </authorList>
    </citation>
    <scope>NUCLEOTIDE SEQUENCE [LARGE SCALE GENOMIC DNA]</scope>
    <source>
        <strain evidence="6 7">DSM 27648</strain>
    </source>
</reference>
<dbReference type="RefSeq" id="WP_146647545.1">
    <property type="nucleotide sequence ID" value="NZ_CP012333.1"/>
</dbReference>
<feature type="transmembrane region" description="Helical" evidence="5">
    <location>
        <begin position="83"/>
        <end position="99"/>
    </location>
</feature>
<keyword evidence="1 5" id="KW-0812">Transmembrane</keyword>
<evidence type="ECO:0000256" key="5">
    <source>
        <dbReference type="SAM" id="Phobius"/>
    </source>
</evidence>
<evidence type="ECO:0000256" key="4">
    <source>
        <dbReference type="SAM" id="MobiDB-lite"/>
    </source>
</evidence>
<feature type="transmembrane region" description="Helical" evidence="5">
    <location>
        <begin position="313"/>
        <end position="333"/>
    </location>
</feature>
<protein>
    <submittedName>
        <fullName evidence="6">Transporter, putative</fullName>
    </submittedName>
</protein>
<keyword evidence="7" id="KW-1185">Reference proteome</keyword>
<dbReference type="Pfam" id="PF07690">
    <property type="entry name" value="MFS_1"/>
    <property type="match status" value="1"/>
</dbReference>
<evidence type="ECO:0000313" key="7">
    <source>
        <dbReference type="Proteomes" id="UP000064967"/>
    </source>
</evidence>
<evidence type="ECO:0000256" key="2">
    <source>
        <dbReference type="ARBA" id="ARBA00022989"/>
    </source>
</evidence>
<gene>
    <name evidence="6" type="ORF">AKJ09_02891</name>
</gene>
<dbReference type="AlphaFoldDB" id="A0A0K1PRU0"/>
<organism evidence="6 7">
    <name type="scientific">Labilithrix luteola</name>
    <dbReference type="NCBI Taxonomy" id="1391654"/>
    <lineage>
        <taxon>Bacteria</taxon>
        <taxon>Pseudomonadati</taxon>
        <taxon>Myxococcota</taxon>
        <taxon>Polyangia</taxon>
        <taxon>Polyangiales</taxon>
        <taxon>Labilitrichaceae</taxon>
        <taxon>Labilithrix</taxon>
    </lineage>
</organism>
<proteinExistence type="predicted"/>
<dbReference type="InterPro" id="IPR036259">
    <property type="entry name" value="MFS_trans_sf"/>
</dbReference>
<dbReference type="EMBL" id="CP012333">
    <property type="protein sequence ID" value="AKU96227.1"/>
    <property type="molecule type" value="Genomic_DNA"/>
</dbReference>
<feature type="transmembrane region" description="Helical" evidence="5">
    <location>
        <begin position="44"/>
        <end position="63"/>
    </location>
</feature>
<feature type="transmembrane region" description="Helical" evidence="5">
    <location>
        <begin position="275"/>
        <end position="292"/>
    </location>
</feature>